<dbReference type="SUPFAM" id="SSF48452">
    <property type="entry name" value="TPR-like"/>
    <property type="match status" value="1"/>
</dbReference>
<sequence length="155" mass="18039">MKDQTLSVHDWHKKQAVHNFNATWDLIEKNERTTADDLLMIHTAHASRFHWGEIGTPVEFARGEWQISRVYALTGMAESAVYHAKHCLEICTDNQIGGFDLAFAYEALARAYYACNNRRKCNYYFEKAKEAADHIEKMEDRDYFLLELDSVNSQD</sequence>
<dbReference type="AlphaFoldDB" id="A0A3M7TRR2"/>
<name>A0A3M7TRR2_9BACI</name>
<dbReference type="OrthoDB" id="1952168at2"/>
<keyword evidence="2" id="KW-1185">Reference proteome</keyword>
<dbReference type="InterPro" id="IPR011990">
    <property type="entry name" value="TPR-like_helical_dom_sf"/>
</dbReference>
<evidence type="ECO:0000313" key="2">
    <source>
        <dbReference type="Proteomes" id="UP000278746"/>
    </source>
</evidence>
<comment type="caution">
    <text evidence="1">The sequence shown here is derived from an EMBL/GenBank/DDBJ whole genome shotgun (WGS) entry which is preliminary data.</text>
</comment>
<dbReference type="Gene3D" id="1.25.40.10">
    <property type="entry name" value="Tetratricopeptide repeat domain"/>
    <property type="match status" value="1"/>
</dbReference>
<protein>
    <submittedName>
        <fullName evidence="1">Uncharacterized protein</fullName>
    </submittedName>
</protein>
<organism evidence="1 2">
    <name type="scientific">Alteribacter keqinensis</name>
    <dbReference type="NCBI Taxonomy" id="2483800"/>
    <lineage>
        <taxon>Bacteria</taxon>
        <taxon>Bacillati</taxon>
        <taxon>Bacillota</taxon>
        <taxon>Bacilli</taxon>
        <taxon>Bacillales</taxon>
        <taxon>Bacillaceae</taxon>
        <taxon>Alteribacter</taxon>
    </lineage>
</organism>
<dbReference type="Proteomes" id="UP000278746">
    <property type="component" value="Unassembled WGS sequence"/>
</dbReference>
<evidence type="ECO:0000313" key="1">
    <source>
        <dbReference type="EMBL" id="RNA67957.1"/>
    </source>
</evidence>
<reference evidence="1 2" key="1">
    <citation type="submission" date="2018-10" db="EMBL/GenBank/DDBJ databases">
        <title>Bacillus Keqinensis sp. nov., a moderately halophilic bacterium isolated from a saline-alkaline lake.</title>
        <authorList>
            <person name="Wang H."/>
        </authorList>
    </citation>
    <scope>NUCLEOTIDE SEQUENCE [LARGE SCALE GENOMIC DNA]</scope>
    <source>
        <strain evidence="1 2">KQ-3</strain>
    </source>
</reference>
<proteinExistence type="predicted"/>
<gene>
    <name evidence="1" type="ORF">EBO34_14790</name>
</gene>
<dbReference type="RefSeq" id="WP_122899882.1">
    <property type="nucleotide sequence ID" value="NZ_RHIB01000002.1"/>
</dbReference>
<accession>A0A3M7TRR2</accession>
<dbReference type="EMBL" id="RHIB01000002">
    <property type="protein sequence ID" value="RNA67957.1"/>
    <property type="molecule type" value="Genomic_DNA"/>
</dbReference>